<gene>
    <name evidence="1" type="ORF">L6164_016748</name>
</gene>
<evidence type="ECO:0000313" key="1">
    <source>
        <dbReference type="EMBL" id="KAI4331793.1"/>
    </source>
</evidence>
<organism evidence="1 2">
    <name type="scientific">Bauhinia variegata</name>
    <name type="common">Purple orchid tree</name>
    <name type="synonym">Phanera variegata</name>
    <dbReference type="NCBI Taxonomy" id="167791"/>
    <lineage>
        <taxon>Eukaryota</taxon>
        <taxon>Viridiplantae</taxon>
        <taxon>Streptophyta</taxon>
        <taxon>Embryophyta</taxon>
        <taxon>Tracheophyta</taxon>
        <taxon>Spermatophyta</taxon>
        <taxon>Magnoliopsida</taxon>
        <taxon>eudicotyledons</taxon>
        <taxon>Gunneridae</taxon>
        <taxon>Pentapetalae</taxon>
        <taxon>rosids</taxon>
        <taxon>fabids</taxon>
        <taxon>Fabales</taxon>
        <taxon>Fabaceae</taxon>
        <taxon>Cercidoideae</taxon>
        <taxon>Cercideae</taxon>
        <taxon>Bauhiniinae</taxon>
        <taxon>Bauhinia</taxon>
    </lineage>
</organism>
<comment type="caution">
    <text evidence="1">The sequence shown here is derived from an EMBL/GenBank/DDBJ whole genome shotgun (WGS) entry which is preliminary data.</text>
</comment>
<sequence>MCKTTKYKDGSHTDSVLGLAWNKEYRNILASASANKRVKIWDVVAGKCDITMEHHSDKARIKLYLSVAWNYHAPQVLLSGSFDHTIVMKDGRMASHSGYKWSVTSDVESLAWDPHTEHSFVESLDGTVKGFDVWSASSVAYTRNFRNKFWISSFDFAANCSLLGACPSGLQPERKAHNLEHLRGNQEVIEYVRAPGLVA</sequence>
<reference evidence="1 2" key="1">
    <citation type="journal article" date="2022" name="DNA Res.">
        <title>Chromosomal-level genome assembly of the orchid tree Bauhinia variegata (Leguminosae; Cercidoideae) supports the allotetraploid origin hypothesis of Bauhinia.</title>
        <authorList>
            <person name="Zhong Y."/>
            <person name="Chen Y."/>
            <person name="Zheng D."/>
            <person name="Pang J."/>
            <person name="Liu Y."/>
            <person name="Luo S."/>
            <person name="Meng S."/>
            <person name="Qian L."/>
            <person name="Wei D."/>
            <person name="Dai S."/>
            <person name="Zhou R."/>
        </authorList>
    </citation>
    <scope>NUCLEOTIDE SEQUENCE [LARGE SCALE GENOMIC DNA]</scope>
    <source>
        <strain evidence="1">BV-YZ2020</strain>
    </source>
</reference>
<proteinExistence type="predicted"/>
<dbReference type="EMBL" id="CM039432">
    <property type="protein sequence ID" value="KAI4331793.1"/>
    <property type="molecule type" value="Genomic_DNA"/>
</dbReference>
<protein>
    <submittedName>
        <fullName evidence="1">Uncharacterized protein</fullName>
    </submittedName>
</protein>
<dbReference type="Proteomes" id="UP000828941">
    <property type="component" value="Chromosome 7"/>
</dbReference>
<name>A0ACB9N5P7_BAUVA</name>
<evidence type="ECO:0000313" key="2">
    <source>
        <dbReference type="Proteomes" id="UP000828941"/>
    </source>
</evidence>
<keyword evidence="2" id="KW-1185">Reference proteome</keyword>
<accession>A0ACB9N5P7</accession>